<reference evidence="2 3" key="1">
    <citation type="submission" date="2023-09" db="EMBL/GenBank/DDBJ databases">
        <authorList>
            <person name="Wang M."/>
        </authorList>
    </citation>
    <scope>NUCLEOTIDE SEQUENCE [LARGE SCALE GENOMIC DNA]</scope>
    <source>
        <strain evidence="2">GT-2023</strain>
        <tissue evidence="2">Liver</tissue>
    </source>
</reference>
<comment type="caution">
    <text evidence="2">The sequence shown here is derived from an EMBL/GenBank/DDBJ whole genome shotgun (WGS) entry which is preliminary data.</text>
</comment>
<feature type="region of interest" description="Disordered" evidence="1">
    <location>
        <begin position="1"/>
        <end position="59"/>
    </location>
</feature>
<gene>
    <name evidence="2" type="ORF">QQF64_003059</name>
</gene>
<proteinExistence type="predicted"/>
<organism evidence="2 3">
    <name type="scientific">Cirrhinus molitorella</name>
    <name type="common">mud carp</name>
    <dbReference type="NCBI Taxonomy" id="172907"/>
    <lineage>
        <taxon>Eukaryota</taxon>
        <taxon>Metazoa</taxon>
        <taxon>Chordata</taxon>
        <taxon>Craniata</taxon>
        <taxon>Vertebrata</taxon>
        <taxon>Euteleostomi</taxon>
        <taxon>Actinopterygii</taxon>
        <taxon>Neopterygii</taxon>
        <taxon>Teleostei</taxon>
        <taxon>Ostariophysi</taxon>
        <taxon>Cypriniformes</taxon>
        <taxon>Cyprinidae</taxon>
        <taxon>Labeoninae</taxon>
        <taxon>Labeonini</taxon>
        <taxon>Cirrhinus</taxon>
    </lineage>
</organism>
<name>A0ABR3MKR7_9TELE</name>
<evidence type="ECO:0000313" key="3">
    <source>
        <dbReference type="Proteomes" id="UP001558613"/>
    </source>
</evidence>
<accession>A0ABR3MKR7</accession>
<dbReference type="EMBL" id="JAYMGO010000011">
    <property type="protein sequence ID" value="KAL1265032.1"/>
    <property type="molecule type" value="Genomic_DNA"/>
</dbReference>
<dbReference type="Proteomes" id="UP001558613">
    <property type="component" value="Unassembled WGS sequence"/>
</dbReference>
<keyword evidence="3" id="KW-1185">Reference proteome</keyword>
<evidence type="ECO:0000313" key="2">
    <source>
        <dbReference type="EMBL" id="KAL1265032.1"/>
    </source>
</evidence>
<feature type="compositionally biased region" description="Polar residues" evidence="1">
    <location>
        <begin position="1"/>
        <end position="10"/>
    </location>
</feature>
<evidence type="ECO:0000256" key="1">
    <source>
        <dbReference type="SAM" id="MobiDB-lite"/>
    </source>
</evidence>
<feature type="compositionally biased region" description="Polar residues" evidence="1">
    <location>
        <begin position="19"/>
        <end position="35"/>
    </location>
</feature>
<sequence>MLQVRPSTFKTPVPESVRVNHTSAEATPTAPSNLEETGDRLQTHTHTCERRTCPEKRKTSYVCKRRKWNPSNMQS</sequence>
<protein>
    <submittedName>
        <fullName evidence="2">Uncharacterized protein</fullName>
    </submittedName>
</protein>
<feature type="compositionally biased region" description="Basic and acidic residues" evidence="1">
    <location>
        <begin position="37"/>
        <end position="58"/>
    </location>
</feature>